<feature type="region of interest" description="Disordered" evidence="1">
    <location>
        <begin position="25"/>
        <end position="57"/>
    </location>
</feature>
<gene>
    <name evidence="2" type="ORF">AaE_011509</name>
</gene>
<dbReference type="VEuPathDB" id="FungiDB:H257_14841"/>
<feature type="region of interest" description="Disordered" evidence="1">
    <location>
        <begin position="77"/>
        <end position="133"/>
    </location>
</feature>
<dbReference type="Proteomes" id="UP000469452">
    <property type="component" value="Unassembled WGS sequence"/>
</dbReference>
<protein>
    <recommendedName>
        <fullName evidence="4">Peptidase A2 domain-containing protein</fullName>
    </recommendedName>
</protein>
<name>A0A6A4ZPV6_APHAT</name>
<feature type="compositionally biased region" description="Basic and acidic residues" evidence="1">
    <location>
        <begin position="258"/>
        <end position="268"/>
    </location>
</feature>
<feature type="non-terminal residue" evidence="2">
    <location>
        <position position="540"/>
    </location>
</feature>
<feature type="region of interest" description="Disordered" evidence="1">
    <location>
        <begin position="235"/>
        <end position="277"/>
    </location>
</feature>
<accession>A0A6A4ZPV6</accession>
<evidence type="ECO:0000256" key="1">
    <source>
        <dbReference type="SAM" id="MobiDB-lite"/>
    </source>
</evidence>
<evidence type="ECO:0000313" key="3">
    <source>
        <dbReference type="Proteomes" id="UP000469452"/>
    </source>
</evidence>
<evidence type="ECO:0008006" key="4">
    <source>
        <dbReference type="Google" id="ProtNLM"/>
    </source>
</evidence>
<dbReference type="AlphaFoldDB" id="A0A6A4ZPV6"/>
<reference evidence="2 3" key="1">
    <citation type="submission" date="2019-06" db="EMBL/GenBank/DDBJ databases">
        <title>Genomics analysis of Aphanomyces spp. identifies a new class of oomycete effector associated with host adaptation.</title>
        <authorList>
            <person name="Gaulin E."/>
        </authorList>
    </citation>
    <scope>NUCLEOTIDE SEQUENCE [LARGE SCALE GENOMIC DNA]</scope>
    <source>
        <strain evidence="2 3">E</strain>
    </source>
</reference>
<proteinExistence type="predicted"/>
<dbReference type="EMBL" id="VJMI01017192">
    <property type="protein sequence ID" value="KAF0714706.1"/>
    <property type="molecule type" value="Genomic_DNA"/>
</dbReference>
<comment type="caution">
    <text evidence="2">The sequence shown here is derived from an EMBL/GenBank/DDBJ whole genome shotgun (WGS) entry which is preliminary data.</text>
</comment>
<organism evidence="2 3">
    <name type="scientific">Aphanomyces astaci</name>
    <name type="common">Crayfish plague agent</name>
    <dbReference type="NCBI Taxonomy" id="112090"/>
    <lineage>
        <taxon>Eukaryota</taxon>
        <taxon>Sar</taxon>
        <taxon>Stramenopiles</taxon>
        <taxon>Oomycota</taxon>
        <taxon>Saprolegniomycetes</taxon>
        <taxon>Saprolegniales</taxon>
        <taxon>Verrucalvaceae</taxon>
        <taxon>Aphanomyces</taxon>
    </lineage>
</organism>
<evidence type="ECO:0000313" key="2">
    <source>
        <dbReference type="EMBL" id="KAF0714706.1"/>
    </source>
</evidence>
<sequence length="540" mass="58354">MCYICYFDEGPFIVELFIGYANIPPTRKRQRTPKNDRGRVTGSPPAVDEWQPPRGGFYTPATTRGIPAVAEFVSAAAPPTTEADGASVPLPADNDPSDARDDTDMSSDGGYGRTAPQVWNVPATPQPPTFSGSKDALLCATSDSFRYEDLGRGVSRQSYVGRDDAFVGTRPSGVGTPSRREYGLRSHDEVDRAGIAEDVVRKQLQRNKALKSDAFRYVNWLRTFAAGHQLYVGLDNEPKPSRTAKPVEAPRGGKTQVSRREGGREDAAKNNGRVGGKAETIVPKNAEPPASKGCLKCGDMSHRVARCPKTAPSEAETLLAAQPQRQKTERGVLLENIVRVDDVLLDSGSDVTVVTRGVMDALDAAGVEVGIVSHSVPHFVYPYGSDAKQVVMTRSVKFNCVTLDTTCGPLVLRGLKAWVDDTSTATELIVSRPVIELLGFSVEDFLVGARKQKEEWDVSSVPTNELFGMANVKRLMAEKLNPPELDPDDGLECATPEGAVQAFLTSKAAEAETRGLAPAEATRLHDLLAKVIDVFREDLG</sequence>